<evidence type="ECO:0000256" key="1">
    <source>
        <dbReference type="ARBA" id="ARBA00001936"/>
    </source>
</evidence>
<evidence type="ECO:0000259" key="9">
    <source>
        <dbReference type="Pfam" id="PF22600"/>
    </source>
</evidence>
<feature type="compositionally biased region" description="Low complexity" evidence="7">
    <location>
        <begin position="572"/>
        <end position="582"/>
    </location>
</feature>
<dbReference type="GeneID" id="111351130"/>
<dbReference type="Gene3D" id="3.30.460.10">
    <property type="entry name" value="Beta Polymerase, domain 2"/>
    <property type="match status" value="1"/>
</dbReference>
<dbReference type="InterPro" id="IPR002058">
    <property type="entry name" value="PAP_assoc"/>
</dbReference>
<dbReference type="GO" id="GO:0031499">
    <property type="term" value="C:TRAMP complex"/>
    <property type="evidence" value="ECO:0007669"/>
    <property type="project" value="TreeGrafter"/>
</dbReference>
<dbReference type="InterPro" id="IPR045862">
    <property type="entry name" value="Trf4-like"/>
</dbReference>
<evidence type="ECO:0000256" key="6">
    <source>
        <dbReference type="ARBA" id="ARBA00022842"/>
    </source>
</evidence>
<dbReference type="KEGG" id="sliu:111351130"/>
<dbReference type="FunFam" id="3.30.460.10:FF:000006">
    <property type="entry name" value="non-canonical poly(A) RNA polymerase PAPD5"/>
    <property type="match status" value="1"/>
</dbReference>
<dbReference type="AlphaFoldDB" id="A0A9J7DXH5"/>
<feature type="compositionally biased region" description="Pro residues" evidence="7">
    <location>
        <begin position="626"/>
        <end position="641"/>
    </location>
</feature>
<dbReference type="RefSeq" id="XP_022818667.1">
    <property type="nucleotide sequence ID" value="XM_022962899.1"/>
</dbReference>
<evidence type="ECO:0000256" key="7">
    <source>
        <dbReference type="SAM" id="MobiDB-lite"/>
    </source>
</evidence>
<dbReference type="InterPro" id="IPR043519">
    <property type="entry name" value="NT_sf"/>
</dbReference>
<evidence type="ECO:0000256" key="5">
    <source>
        <dbReference type="ARBA" id="ARBA00022723"/>
    </source>
</evidence>
<evidence type="ECO:0000256" key="3">
    <source>
        <dbReference type="ARBA" id="ARBA00012388"/>
    </source>
</evidence>
<dbReference type="InterPro" id="IPR054708">
    <property type="entry name" value="MTPAP-like_central"/>
</dbReference>
<sequence>MDPAVAWYQPEQEGPAKRLWLRIWETQSDIDKMNLKNLENANPNVNKAQDFIPINDVNGESRNNNYFNPARRKMNDNRASTFNLNKNHDALIGEYGGCPWRISNYNYKPGILGLHEEIEHFYQYMSPTETEHLVRSTVVTRIRGAIMALWPQARVEVFGSFRTGLYLPTSDIDLVVIGQWEKLPLWTLERELVVQDIAEKESIKVLEKATVPIVKMTDKYSDVKVDISFNMSSGVKSAELIKQFKDKYPVLTRLVMVLKQFLLQRDLNEVFTGGISSYSLILMCISFLQLHPRPERLRQPHNLGVLLIEFFELYGRKFNYVKTAIRVKNGGSYVSKDEIQKEMNDGHRPSLLCIEDPLTPGNDIGRSSYGAIQVKQAFDYGYIILQQAVGGHSALLARHSVLGRIVRVTDHVLQYRRWVRDTFESYFFPLRRAHLSSREPSPEPSDSEPEWSDSGSRAAGSPPIIAAVAGPAPPGAPAPPAVGGRTSPPPLSALQCSSPTPRRVSAHQSLIIHHITSNSDFNNIPSLARSRRATRAEPEELNAGAVQRYGEGGAKGRNQRSFSMKQRRYSSPPGACAAAPRYRAPPDRHKKRRGSHAHHVSDPCDPAERQQRPISTICGWERRDAPPAPPAPPAPRAPPAPQRGDRLLRHLTPGTPLYIRPIYGILN</sequence>
<feature type="compositionally biased region" description="Low complexity" evidence="7">
    <location>
        <begin position="452"/>
        <end position="470"/>
    </location>
</feature>
<feature type="domain" description="Poly(A) RNA polymerase mitochondrial-like central palm" evidence="9">
    <location>
        <begin position="114"/>
        <end position="245"/>
    </location>
</feature>
<feature type="compositionally biased region" description="Basic residues" evidence="7">
    <location>
        <begin position="588"/>
        <end position="598"/>
    </location>
</feature>
<dbReference type="GO" id="GO:1990817">
    <property type="term" value="F:poly(A) RNA polymerase activity"/>
    <property type="evidence" value="ECO:0007669"/>
    <property type="project" value="UniProtKB-EC"/>
</dbReference>
<keyword evidence="6" id="KW-0460">Magnesium</keyword>
<feature type="domain" description="PAP-associated" evidence="8">
    <location>
        <begin position="302"/>
        <end position="362"/>
    </location>
</feature>
<evidence type="ECO:0000256" key="2">
    <source>
        <dbReference type="ARBA" id="ARBA00008593"/>
    </source>
</evidence>
<dbReference type="Proteomes" id="UP000301870">
    <property type="component" value="Chromosome 12"/>
</dbReference>
<proteinExistence type="inferred from homology"/>
<dbReference type="GO" id="GO:0043634">
    <property type="term" value="P:polyadenylation-dependent ncRNA catabolic process"/>
    <property type="evidence" value="ECO:0007669"/>
    <property type="project" value="TreeGrafter"/>
</dbReference>
<evidence type="ECO:0000313" key="11">
    <source>
        <dbReference type="RefSeq" id="XP_022818667.1"/>
    </source>
</evidence>
<feature type="compositionally biased region" description="Pro residues" evidence="7">
    <location>
        <begin position="471"/>
        <end position="480"/>
    </location>
</feature>
<evidence type="ECO:0000313" key="10">
    <source>
        <dbReference type="Proteomes" id="UP000301870"/>
    </source>
</evidence>
<feature type="region of interest" description="Disordered" evidence="7">
    <location>
        <begin position="548"/>
        <end position="652"/>
    </location>
</feature>
<evidence type="ECO:0000259" key="8">
    <source>
        <dbReference type="Pfam" id="PF03828"/>
    </source>
</evidence>
<dbReference type="CDD" id="cd05402">
    <property type="entry name" value="NT_PAP_TUTase"/>
    <property type="match status" value="1"/>
</dbReference>
<dbReference type="GO" id="GO:0046872">
    <property type="term" value="F:metal ion binding"/>
    <property type="evidence" value="ECO:0007669"/>
    <property type="project" value="UniProtKB-KW"/>
</dbReference>
<accession>A0A9J7DXH5</accession>
<protein>
    <recommendedName>
        <fullName evidence="3">polynucleotide adenylyltransferase</fullName>
        <ecNumber evidence="3">2.7.7.19</ecNumber>
    </recommendedName>
</protein>
<dbReference type="FunFam" id="1.10.1410.10:FF:000003">
    <property type="entry name" value="non-canonical poly(A) RNA polymerase PAPD7"/>
    <property type="match status" value="1"/>
</dbReference>
<dbReference type="SUPFAM" id="SSF81301">
    <property type="entry name" value="Nucleotidyltransferase"/>
    <property type="match status" value="1"/>
</dbReference>
<dbReference type="EC" id="2.7.7.19" evidence="3"/>
<dbReference type="GO" id="GO:0003729">
    <property type="term" value="F:mRNA binding"/>
    <property type="evidence" value="ECO:0007669"/>
    <property type="project" value="TreeGrafter"/>
</dbReference>
<keyword evidence="10" id="KW-1185">Reference proteome</keyword>
<reference evidence="11" key="1">
    <citation type="submission" date="2025-08" db="UniProtKB">
        <authorList>
            <consortium name="RefSeq"/>
        </authorList>
    </citation>
    <scope>IDENTIFICATION</scope>
    <source>
        <strain evidence="11">Ishihara</strain>
        <tissue evidence="11">Whole body</tissue>
    </source>
</reference>
<dbReference type="Gene3D" id="1.10.1410.10">
    <property type="match status" value="1"/>
</dbReference>
<comment type="cofactor">
    <cofactor evidence="1">
        <name>Mn(2+)</name>
        <dbReference type="ChEBI" id="CHEBI:29035"/>
    </cofactor>
</comment>
<gene>
    <name evidence="11" type="primary">LOC111351130</name>
</gene>
<feature type="region of interest" description="Disordered" evidence="7">
    <location>
        <begin position="434"/>
        <end position="505"/>
    </location>
</feature>
<dbReference type="GO" id="GO:0005730">
    <property type="term" value="C:nucleolus"/>
    <property type="evidence" value="ECO:0007669"/>
    <property type="project" value="TreeGrafter"/>
</dbReference>
<dbReference type="Pfam" id="PF03828">
    <property type="entry name" value="PAP_assoc"/>
    <property type="match status" value="1"/>
</dbReference>
<organism evidence="10 11">
    <name type="scientific">Spodoptera litura</name>
    <name type="common">Asian cotton leafworm</name>
    <dbReference type="NCBI Taxonomy" id="69820"/>
    <lineage>
        <taxon>Eukaryota</taxon>
        <taxon>Metazoa</taxon>
        <taxon>Ecdysozoa</taxon>
        <taxon>Arthropoda</taxon>
        <taxon>Hexapoda</taxon>
        <taxon>Insecta</taxon>
        <taxon>Pterygota</taxon>
        <taxon>Neoptera</taxon>
        <taxon>Endopterygota</taxon>
        <taxon>Lepidoptera</taxon>
        <taxon>Glossata</taxon>
        <taxon>Ditrysia</taxon>
        <taxon>Noctuoidea</taxon>
        <taxon>Noctuidae</taxon>
        <taxon>Amphipyrinae</taxon>
        <taxon>Spodoptera</taxon>
    </lineage>
</organism>
<dbReference type="PANTHER" id="PTHR23092">
    <property type="entry name" value="POLY(A) RNA POLYMERASE"/>
    <property type="match status" value="1"/>
</dbReference>
<dbReference type="OrthoDB" id="273917at2759"/>
<keyword evidence="5" id="KW-0479">Metal-binding</keyword>
<evidence type="ECO:0000256" key="4">
    <source>
        <dbReference type="ARBA" id="ARBA00022679"/>
    </source>
</evidence>
<dbReference type="Pfam" id="PF22600">
    <property type="entry name" value="MTPAP-like_central"/>
    <property type="match status" value="1"/>
</dbReference>
<dbReference type="SUPFAM" id="SSF81631">
    <property type="entry name" value="PAP/OAS1 substrate-binding domain"/>
    <property type="match status" value="1"/>
</dbReference>
<dbReference type="GO" id="GO:0031123">
    <property type="term" value="P:RNA 3'-end processing"/>
    <property type="evidence" value="ECO:0007669"/>
    <property type="project" value="TreeGrafter"/>
</dbReference>
<feature type="compositionally biased region" description="Basic and acidic residues" evidence="7">
    <location>
        <begin position="599"/>
        <end position="611"/>
    </location>
</feature>
<name>A0A9J7DXH5_SPOLT</name>
<keyword evidence="4" id="KW-0808">Transferase</keyword>
<dbReference type="PANTHER" id="PTHR23092:SF15">
    <property type="entry name" value="INACTIVE NON-CANONICAL POLY(A) RNA POLYMERASE PROTEIN TRF4-2-RELATED"/>
    <property type="match status" value="1"/>
</dbReference>
<comment type="similarity">
    <text evidence="2">Belongs to the DNA polymerase type-B-like family.</text>
</comment>